<keyword evidence="2" id="KW-1185">Reference proteome</keyword>
<organism evidence="1 2">
    <name type="scientific">Orchesella dallaii</name>
    <dbReference type="NCBI Taxonomy" id="48710"/>
    <lineage>
        <taxon>Eukaryota</taxon>
        <taxon>Metazoa</taxon>
        <taxon>Ecdysozoa</taxon>
        <taxon>Arthropoda</taxon>
        <taxon>Hexapoda</taxon>
        <taxon>Collembola</taxon>
        <taxon>Entomobryomorpha</taxon>
        <taxon>Entomobryoidea</taxon>
        <taxon>Orchesellidae</taxon>
        <taxon>Orchesellinae</taxon>
        <taxon>Orchesella</taxon>
    </lineage>
</organism>
<dbReference type="Proteomes" id="UP001642540">
    <property type="component" value="Unassembled WGS sequence"/>
</dbReference>
<evidence type="ECO:0000313" key="2">
    <source>
        <dbReference type="Proteomes" id="UP001642540"/>
    </source>
</evidence>
<comment type="caution">
    <text evidence="1">The sequence shown here is derived from an EMBL/GenBank/DDBJ whole genome shotgun (WGS) entry which is preliminary data.</text>
</comment>
<gene>
    <name evidence="1" type="ORF">ODALV1_LOCUS5274</name>
</gene>
<evidence type="ECO:0000313" key="1">
    <source>
        <dbReference type="EMBL" id="CAL8082671.1"/>
    </source>
</evidence>
<name>A0ABP1PYQ6_9HEXA</name>
<dbReference type="EMBL" id="CAXLJM020000016">
    <property type="protein sequence ID" value="CAL8082671.1"/>
    <property type="molecule type" value="Genomic_DNA"/>
</dbReference>
<accession>A0ABP1PYQ6</accession>
<proteinExistence type="predicted"/>
<reference evidence="1 2" key="1">
    <citation type="submission" date="2024-08" db="EMBL/GenBank/DDBJ databases">
        <authorList>
            <person name="Cucini C."/>
            <person name="Frati F."/>
        </authorList>
    </citation>
    <scope>NUCLEOTIDE SEQUENCE [LARGE SCALE GENOMIC DNA]</scope>
</reference>
<protein>
    <submittedName>
        <fullName evidence="1">Uncharacterized protein</fullName>
    </submittedName>
</protein>
<sequence length="149" mass="16089">MSDLSSINAELGLETEKQLWEIIKYIPGINVTYGTVRCIVYVVKKDDREATDSAIVAAKGAIQTAAITAGILTAPVTIPLAAGVLTGIVAKSVTETTEIIVFFVTNAENFQGNSKDQRGKNFLRQDQECSRNRSIVLCCPSTRVPLQEG</sequence>